<dbReference type="RefSeq" id="WP_100339331.1">
    <property type="nucleotide sequence ID" value="NZ_PGFJ01000001.1"/>
</dbReference>
<evidence type="ECO:0000313" key="4">
    <source>
        <dbReference type="Proteomes" id="UP000242687"/>
    </source>
</evidence>
<dbReference type="PROSITE" id="PS51257">
    <property type="entry name" value="PROKAR_LIPOPROTEIN"/>
    <property type="match status" value="1"/>
</dbReference>
<comment type="caution">
    <text evidence="3">The sequence shown here is derived from an EMBL/GenBank/DDBJ whole genome shotgun (WGS) entry which is preliminary data.</text>
</comment>
<proteinExistence type="predicted"/>
<reference evidence="3 4" key="1">
    <citation type="submission" date="2017-11" db="EMBL/GenBank/DDBJ databases">
        <title>Genomic Encyclopedia of Archaeal and Bacterial Type Strains, Phase II (KMG-II): From Individual Species to Whole Genera.</title>
        <authorList>
            <person name="Goeker M."/>
        </authorList>
    </citation>
    <scope>NUCLEOTIDE SEQUENCE [LARGE SCALE GENOMIC DNA]</scope>
    <source>
        <strain evidence="3 4">DSM 28175</strain>
    </source>
</reference>
<organism evidence="3 4">
    <name type="scientific">Mucilaginibacter auburnensis</name>
    <dbReference type="NCBI Taxonomy" id="1457233"/>
    <lineage>
        <taxon>Bacteria</taxon>
        <taxon>Pseudomonadati</taxon>
        <taxon>Bacteroidota</taxon>
        <taxon>Sphingobacteriia</taxon>
        <taxon>Sphingobacteriales</taxon>
        <taxon>Sphingobacteriaceae</taxon>
        <taxon>Mucilaginibacter</taxon>
    </lineage>
</organism>
<evidence type="ECO:0000313" key="3">
    <source>
        <dbReference type="EMBL" id="PJJ83029.1"/>
    </source>
</evidence>
<feature type="transmembrane region" description="Helical" evidence="1">
    <location>
        <begin position="257"/>
        <end position="284"/>
    </location>
</feature>
<dbReference type="OrthoDB" id="5381491at2"/>
<keyword evidence="1" id="KW-0472">Membrane</keyword>
<name>A0A2H9VQD8_9SPHI</name>
<keyword evidence="1" id="KW-1133">Transmembrane helix</keyword>
<evidence type="ECO:0000256" key="1">
    <source>
        <dbReference type="SAM" id="Phobius"/>
    </source>
</evidence>
<dbReference type="EMBL" id="PGFJ01000001">
    <property type="protein sequence ID" value="PJJ83029.1"/>
    <property type="molecule type" value="Genomic_DNA"/>
</dbReference>
<feature type="domain" description="DUF4349" evidence="2">
    <location>
        <begin position="79"/>
        <end position="284"/>
    </location>
</feature>
<sequence length="294" mass="33031">MRKILIATVFALVFQGCKGPDNKNDKITADPNAEIRIDEPVGNAETMAVAMAPPVVNQVKFPPPVLKPDLGSKPQEMEKKIIKEGELRFKTADITAARKALVASLVKLGGYVSEESENNYDGQKEITLNTRIPAKNFDAFLTAVSTNAESIDSKNIRIKDVTTEFIDVTTQLANKKKLEARYLELLNKGSKVSDLLEIEDKLTEIRSSIESTQGQLNYLSKQVAYSSLNITFYSKQTVQDNGQTFGYKIKNALTSGWYTLGGMFFGFVAWWPIWLVLVMVVYAFRKWRKSKRKE</sequence>
<keyword evidence="4" id="KW-1185">Reference proteome</keyword>
<dbReference type="Proteomes" id="UP000242687">
    <property type="component" value="Unassembled WGS sequence"/>
</dbReference>
<protein>
    <submittedName>
        <fullName evidence="3">Uncharacterized protein DUF4349</fullName>
    </submittedName>
</protein>
<dbReference type="AlphaFoldDB" id="A0A2H9VQD8"/>
<dbReference type="Pfam" id="PF14257">
    <property type="entry name" value="DUF4349"/>
    <property type="match status" value="1"/>
</dbReference>
<gene>
    <name evidence="3" type="ORF">CLV57_0003</name>
</gene>
<keyword evidence="1" id="KW-0812">Transmembrane</keyword>
<evidence type="ECO:0000259" key="2">
    <source>
        <dbReference type="Pfam" id="PF14257"/>
    </source>
</evidence>
<dbReference type="InterPro" id="IPR025645">
    <property type="entry name" value="DUF4349"/>
</dbReference>
<accession>A0A2H9VQD8</accession>